<dbReference type="InterPro" id="IPR002213">
    <property type="entry name" value="UDP_glucos_trans"/>
</dbReference>
<dbReference type="CDD" id="cd03784">
    <property type="entry name" value="GT1_Gtf-like"/>
    <property type="match status" value="1"/>
</dbReference>
<protein>
    <recommendedName>
        <fullName evidence="3">Erythromycin biosynthesis protein CIII-like C-terminal domain-containing protein</fullName>
    </recommendedName>
</protein>
<dbReference type="Gene3D" id="3.40.50.2000">
    <property type="entry name" value="Glycogen Phosphorylase B"/>
    <property type="match status" value="2"/>
</dbReference>
<gene>
    <name evidence="4" type="ORF">GIY23_19160</name>
</gene>
<keyword evidence="5" id="KW-1185">Reference proteome</keyword>
<keyword evidence="2" id="KW-0808">Transferase</keyword>
<proteinExistence type="inferred from homology"/>
<dbReference type="PANTHER" id="PTHR48050">
    <property type="entry name" value="STEROL 3-BETA-GLUCOSYLTRANSFERASE"/>
    <property type="match status" value="1"/>
</dbReference>
<dbReference type="InterPro" id="IPR050426">
    <property type="entry name" value="Glycosyltransferase_28"/>
</dbReference>
<reference evidence="5" key="1">
    <citation type="submission" date="2019-11" db="EMBL/GenBank/DDBJ databases">
        <title>The complete genome sequence of Saccharopolyspora sp. E2A.</title>
        <authorList>
            <person name="Zhang G."/>
        </authorList>
    </citation>
    <scope>NUCLEOTIDE SEQUENCE [LARGE SCALE GENOMIC DNA]</scope>
    <source>
        <strain evidence="5">E2A</strain>
    </source>
</reference>
<evidence type="ECO:0000256" key="2">
    <source>
        <dbReference type="ARBA" id="ARBA00022679"/>
    </source>
</evidence>
<dbReference type="EMBL" id="CP045929">
    <property type="protein sequence ID" value="QGK72414.1"/>
    <property type="molecule type" value="Genomic_DNA"/>
</dbReference>
<dbReference type="NCBIfam" id="TIGR01426">
    <property type="entry name" value="MGT"/>
    <property type="match status" value="1"/>
</dbReference>
<dbReference type="InterPro" id="IPR006326">
    <property type="entry name" value="UDPGT_MGT-like"/>
</dbReference>
<evidence type="ECO:0000259" key="3">
    <source>
        <dbReference type="Pfam" id="PF06722"/>
    </source>
</evidence>
<organism evidence="4 5">
    <name type="scientific">Allosaccharopolyspora coralli</name>
    <dbReference type="NCBI Taxonomy" id="2665642"/>
    <lineage>
        <taxon>Bacteria</taxon>
        <taxon>Bacillati</taxon>
        <taxon>Actinomycetota</taxon>
        <taxon>Actinomycetes</taxon>
        <taxon>Pseudonocardiales</taxon>
        <taxon>Pseudonocardiaceae</taxon>
        <taxon>Allosaccharopolyspora</taxon>
    </lineage>
</organism>
<dbReference type="GO" id="GO:0016758">
    <property type="term" value="F:hexosyltransferase activity"/>
    <property type="evidence" value="ECO:0007669"/>
    <property type="project" value="InterPro"/>
</dbReference>
<dbReference type="GO" id="GO:0008194">
    <property type="term" value="F:UDP-glycosyltransferase activity"/>
    <property type="evidence" value="ECO:0007669"/>
    <property type="project" value="InterPro"/>
</dbReference>
<dbReference type="PANTHER" id="PTHR48050:SF13">
    <property type="entry name" value="STEROL 3-BETA-GLUCOSYLTRANSFERASE UGT80A2"/>
    <property type="match status" value="1"/>
</dbReference>
<sequence length="378" mass="41219">MNIPGHGHVNPGLGLVSALVERGHRVTYAVPKAFAPQVVEAGAEHVGYTSLLPTGEKGDEWTDDMVEASNMFLDEAIQVVPQLDAAYEGDRPDLVVHDIGAQHAPVLAEKWGVPSLSMSPTHLPFEGFEDVFGIDEQAPGMAEFRARFRAFLDSYGSALTYESMITPSRSLATIPRSFQYYADRVQGDVTFVGPMLTERAFQGDWQPPQDRPVLLVSLGSAYTNKPEFFRDCVRAFADSGWHVVLVVGKHVEPEEIGPLPSTVEVHRWVPQLRILTHADAFITHSGMGGTMEAMYCGVPQIGVGWVSEQFANAARVEELGLGKHVPLPEATPEALRSALEYVSSDVDVQRRVAAMREEILASGGIRTAVDVLESELAS</sequence>
<name>A0A5Q3QGP4_9PSEU</name>
<dbReference type="SUPFAM" id="SSF53756">
    <property type="entry name" value="UDP-Glycosyltransferase/glycogen phosphorylase"/>
    <property type="match status" value="1"/>
</dbReference>
<dbReference type="FunFam" id="3.40.50.2000:FF:000072">
    <property type="entry name" value="Glycosyl transferase"/>
    <property type="match status" value="1"/>
</dbReference>
<dbReference type="InterPro" id="IPR010610">
    <property type="entry name" value="EryCIII-like_C"/>
</dbReference>
<dbReference type="KEGG" id="sace:GIY23_19160"/>
<dbReference type="AlphaFoldDB" id="A0A5Q3QGP4"/>
<feature type="domain" description="Erythromycin biosynthesis protein CIII-like C-terminal" evidence="3">
    <location>
        <begin position="252"/>
        <end position="362"/>
    </location>
</feature>
<comment type="similarity">
    <text evidence="1">Belongs to the UDP-glycosyltransferase family.</text>
</comment>
<evidence type="ECO:0000313" key="5">
    <source>
        <dbReference type="Proteomes" id="UP000371041"/>
    </source>
</evidence>
<evidence type="ECO:0000313" key="4">
    <source>
        <dbReference type="EMBL" id="QGK72414.1"/>
    </source>
</evidence>
<evidence type="ECO:0000256" key="1">
    <source>
        <dbReference type="ARBA" id="ARBA00009995"/>
    </source>
</evidence>
<dbReference type="Proteomes" id="UP000371041">
    <property type="component" value="Chromosome"/>
</dbReference>
<dbReference type="GO" id="GO:0017000">
    <property type="term" value="P:antibiotic biosynthetic process"/>
    <property type="evidence" value="ECO:0007669"/>
    <property type="project" value="UniProtKB-ARBA"/>
</dbReference>
<dbReference type="Pfam" id="PF06722">
    <property type="entry name" value="EryCIII-like_C"/>
    <property type="match status" value="1"/>
</dbReference>
<accession>A0A5Q3QGP4</accession>